<dbReference type="EMBL" id="JAJSOW010000101">
    <property type="protein sequence ID" value="KAI9182194.1"/>
    <property type="molecule type" value="Genomic_DNA"/>
</dbReference>
<dbReference type="AlphaFoldDB" id="A0AAD5J0S7"/>
<dbReference type="Proteomes" id="UP001064489">
    <property type="component" value="Chromosome 4"/>
</dbReference>
<evidence type="ECO:0000256" key="1">
    <source>
        <dbReference type="SAM" id="Coils"/>
    </source>
</evidence>
<keyword evidence="1" id="KW-0175">Coiled coil</keyword>
<proteinExistence type="predicted"/>
<name>A0AAD5J0S7_ACENE</name>
<evidence type="ECO:0000313" key="2">
    <source>
        <dbReference type="EMBL" id="KAI9182194.1"/>
    </source>
</evidence>
<reference evidence="2" key="2">
    <citation type="submission" date="2023-02" db="EMBL/GenBank/DDBJ databases">
        <authorList>
            <person name="Swenson N.G."/>
            <person name="Wegrzyn J.L."/>
            <person name="Mcevoy S.L."/>
        </authorList>
    </citation>
    <scope>NUCLEOTIDE SEQUENCE</scope>
    <source>
        <strain evidence="2">91603</strain>
        <tissue evidence="2">Leaf</tissue>
    </source>
</reference>
<keyword evidence="3" id="KW-1185">Reference proteome</keyword>
<evidence type="ECO:0000313" key="3">
    <source>
        <dbReference type="Proteomes" id="UP001064489"/>
    </source>
</evidence>
<sequence>MTEAYIAMERQSEEIARLKAQLDEKEHLLNSTTIEKSKALQASKAIRPLKAKATKKARQTDLNNAQLELDLANVELKTTNAMQMATLAEQKIAKLEVETNLAKETLATTQHAMVKMR</sequence>
<feature type="coiled-coil region" evidence="1">
    <location>
        <begin position="1"/>
        <end position="82"/>
    </location>
</feature>
<comment type="caution">
    <text evidence="2">The sequence shown here is derived from an EMBL/GenBank/DDBJ whole genome shotgun (WGS) entry which is preliminary data.</text>
</comment>
<accession>A0AAD5J0S7</accession>
<protein>
    <submittedName>
        <fullName evidence="2">Uncharacterized protein</fullName>
    </submittedName>
</protein>
<reference evidence="2" key="1">
    <citation type="journal article" date="2022" name="Plant J.">
        <title>Strategies of tolerance reflected in two North American maple genomes.</title>
        <authorList>
            <person name="McEvoy S.L."/>
            <person name="Sezen U.U."/>
            <person name="Trouern-Trend A."/>
            <person name="McMahon S.M."/>
            <person name="Schaberg P.G."/>
            <person name="Yang J."/>
            <person name="Wegrzyn J.L."/>
            <person name="Swenson N.G."/>
        </authorList>
    </citation>
    <scope>NUCLEOTIDE SEQUENCE</scope>
    <source>
        <strain evidence="2">91603</strain>
    </source>
</reference>
<gene>
    <name evidence="2" type="ORF">LWI28_023001</name>
</gene>
<organism evidence="2 3">
    <name type="scientific">Acer negundo</name>
    <name type="common">Box elder</name>
    <dbReference type="NCBI Taxonomy" id="4023"/>
    <lineage>
        <taxon>Eukaryota</taxon>
        <taxon>Viridiplantae</taxon>
        <taxon>Streptophyta</taxon>
        <taxon>Embryophyta</taxon>
        <taxon>Tracheophyta</taxon>
        <taxon>Spermatophyta</taxon>
        <taxon>Magnoliopsida</taxon>
        <taxon>eudicotyledons</taxon>
        <taxon>Gunneridae</taxon>
        <taxon>Pentapetalae</taxon>
        <taxon>rosids</taxon>
        <taxon>malvids</taxon>
        <taxon>Sapindales</taxon>
        <taxon>Sapindaceae</taxon>
        <taxon>Hippocastanoideae</taxon>
        <taxon>Acereae</taxon>
        <taxon>Acer</taxon>
    </lineage>
</organism>